<accession>A0AAX4JE53</accession>
<reference evidence="1" key="1">
    <citation type="journal article" date="2024" name="BMC Genomics">
        <title>Functional annotation of a divergent genome using sequence and structure-based similarity.</title>
        <authorList>
            <person name="Svedberg D."/>
            <person name="Winiger R.R."/>
            <person name="Berg A."/>
            <person name="Sharma H."/>
            <person name="Tellgren-Roth C."/>
            <person name="Debrunner-Vossbrinck B.A."/>
            <person name="Vossbrinck C.R."/>
            <person name="Barandun J."/>
        </authorList>
    </citation>
    <scope>NUCLEOTIDE SEQUENCE</scope>
    <source>
        <strain evidence="1">Illinois isolate</strain>
    </source>
</reference>
<dbReference type="KEGG" id="vnx:VNE69_08028"/>
<evidence type="ECO:0000313" key="2">
    <source>
        <dbReference type="Proteomes" id="UP001334084"/>
    </source>
</evidence>
<sequence>MFFHFLSVVVSNLENASRKEHVQISEVNTENFDSLGTETIAMPLRHKRKNERNEECNEKVTNKNDNDLLKMRQNAANSNDMLIPLDLSTNSSKTENVSLVPNNIQSIISHDTAKFNFLNFKLQMCIFNWSCEDSNFKKSNIKLKFKNPKDQKTYVKIKARVYNWVDNHNFIVKDLLIRLKEYIFQAKIDENLKYLLYVQLRFFYEAMAYINSLMPFKKNFIDISIELKKKYKCLIYRIPMMFNLLNLVGIYNDFEKTFTNNYDKQDPKCLEILKLLTHLSPIFNHNYNCLGNFIGTLKELNIMIDSAIQIK</sequence>
<name>A0AAX4JE53_9MICR</name>
<organism evidence="1 2">
    <name type="scientific">Vairimorpha necatrix</name>
    <dbReference type="NCBI Taxonomy" id="6039"/>
    <lineage>
        <taxon>Eukaryota</taxon>
        <taxon>Fungi</taxon>
        <taxon>Fungi incertae sedis</taxon>
        <taxon>Microsporidia</taxon>
        <taxon>Nosematidae</taxon>
        <taxon>Vairimorpha</taxon>
    </lineage>
</organism>
<dbReference type="RefSeq" id="XP_065330415.1">
    <property type="nucleotide sequence ID" value="XM_065474343.1"/>
</dbReference>
<proteinExistence type="predicted"/>
<dbReference type="AlphaFoldDB" id="A0AAX4JE53"/>
<protein>
    <submittedName>
        <fullName evidence="1">Uncharacterized protein</fullName>
    </submittedName>
</protein>
<evidence type="ECO:0000313" key="1">
    <source>
        <dbReference type="EMBL" id="WUR04270.1"/>
    </source>
</evidence>
<dbReference type="Proteomes" id="UP001334084">
    <property type="component" value="Chromosome 8"/>
</dbReference>
<keyword evidence="2" id="KW-1185">Reference proteome</keyword>
<dbReference type="GeneID" id="90542104"/>
<gene>
    <name evidence="1" type="ORF">VNE69_08028</name>
</gene>
<dbReference type="EMBL" id="CP142733">
    <property type="protein sequence ID" value="WUR04270.1"/>
    <property type="molecule type" value="Genomic_DNA"/>
</dbReference>